<evidence type="ECO:0000256" key="2">
    <source>
        <dbReference type="ARBA" id="ARBA00022692"/>
    </source>
</evidence>
<dbReference type="Pfam" id="PF07690">
    <property type="entry name" value="MFS_1"/>
    <property type="match status" value="1"/>
</dbReference>
<protein>
    <recommendedName>
        <fullName evidence="7">Major facilitator superfamily (MFS) profile domain-containing protein</fullName>
    </recommendedName>
</protein>
<keyword evidence="4 6" id="KW-0472">Membrane</keyword>
<dbReference type="Gene3D" id="1.20.1250.20">
    <property type="entry name" value="MFS general substrate transporter like domains"/>
    <property type="match status" value="2"/>
</dbReference>
<dbReference type="Proteomes" id="UP000277212">
    <property type="component" value="Unassembled WGS sequence"/>
</dbReference>
<feature type="transmembrane region" description="Helical" evidence="6">
    <location>
        <begin position="380"/>
        <end position="399"/>
    </location>
</feature>
<organism evidence="8 9">
    <name type="scientific">Fusarium kuroshium</name>
    <dbReference type="NCBI Taxonomy" id="2010991"/>
    <lineage>
        <taxon>Eukaryota</taxon>
        <taxon>Fungi</taxon>
        <taxon>Dikarya</taxon>
        <taxon>Ascomycota</taxon>
        <taxon>Pezizomycotina</taxon>
        <taxon>Sordariomycetes</taxon>
        <taxon>Hypocreomycetidae</taxon>
        <taxon>Hypocreales</taxon>
        <taxon>Nectriaceae</taxon>
        <taxon>Fusarium</taxon>
        <taxon>Fusarium solani species complex</taxon>
    </lineage>
</organism>
<evidence type="ECO:0000256" key="6">
    <source>
        <dbReference type="SAM" id="Phobius"/>
    </source>
</evidence>
<dbReference type="PROSITE" id="PS50850">
    <property type="entry name" value="MFS"/>
    <property type="match status" value="1"/>
</dbReference>
<evidence type="ECO:0000256" key="4">
    <source>
        <dbReference type="ARBA" id="ARBA00023136"/>
    </source>
</evidence>
<feature type="transmembrane region" description="Helical" evidence="6">
    <location>
        <begin position="47"/>
        <end position="72"/>
    </location>
</feature>
<comment type="caution">
    <text evidence="8">The sequence shown here is derived from an EMBL/GenBank/DDBJ whole genome shotgun (WGS) entry which is preliminary data.</text>
</comment>
<accession>A0A3M2SA39</accession>
<keyword evidence="2 6" id="KW-0812">Transmembrane</keyword>
<dbReference type="InterPro" id="IPR051788">
    <property type="entry name" value="MFS_Transporter"/>
</dbReference>
<keyword evidence="5" id="KW-0325">Glycoprotein</keyword>
<evidence type="ECO:0000313" key="9">
    <source>
        <dbReference type="Proteomes" id="UP000277212"/>
    </source>
</evidence>
<feature type="transmembrane region" description="Helical" evidence="6">
    <location>
        <begin position="138"/>
        <end position="162"/>
    </location>
</feature>
<dbReference type="FunFam" id="1.20.1250.20:FF:000286">
    <property type="entry name" value="MFS efflux transporter"/>
    <property type="match status" value="1"/>
</dbReference>
<gene>
    <name evidence="8" type="ORF">CDV36_005930</name>
</gene>
<evidence type="ECO:0000256" key="5">
    <source>
        <dbReference type="ARBA" id="ARBA00023180"/>
    </source>
</evidence>
<evidence type="ECO:0000256" key="1">
    <source>
        <dbReference type="ARBA" id="ARBA00004141"/>
    </source>
</evidence>
<dbReference type="GO" id="GO:0022857">
    <property type="term" value="F:transmembrane transporter activity"/>
    <property type="evidence" value="ECO:0007669"/>
    <property type="project" value="InterPro"/>
</dbReference>
<dbReference type="GO" id="GO:0016020">
    <property type="term" value="C:membrane"/>
    <property type="evidence" value="ECO:0007669"/>
    <property type="project" value="UniProtKB-SubCell"/>
</dbReference>
<dbReference type="SUPFAM" id="SSF103473">
    <property type="entry name" value="MFS general substrate transporter"/>
    <property type="match status" value="1"/>
</dbReference>
<name>A0A3M2SA39_9HYPO</name>
<sequence>MKTTEEVLDVQDPMNRLQLATLCLASLLNGFNDGSLGAILPYMEKDYRVGYAVVSLIFIGQGIGCLFAAIFLDDLYPSLAQADVFRIANISIILGYLPMVVGVQFPLVPIAFSFVGFGAAINKILGKTLCSQFPNQPFLSEILYGCYGIGTIVGPLIATAMVTTGEMLWNRFYIINLGFAVSVFALSSWPSRSYKKDPHTHSRDLDMSPASMTIGEIPHSLSTRTVLLGAIFILAYRGVEASISGWTIAFLIDSHAGNPELLGYVLASFWAGIAVGRFGSSDVEERFGQNFLVYGSVILASVFQLLVWLTPNANSITIAAFAVGAMLGPIYPRVVAIFMRQMNEKGSSKEVITITAIGSLGGAIFSFLAGLLVQVVGTTVMHPVVLALLAIMLVCWWGIPITDKCCGLRS</sequence>
<evidence type="ECO:0000256" key="3">
    <source>
        <dbReference type="ARBA" id="ARBA00022989"/>
    </source>
</evidence>
<dbReference type="EMBL" id="NKUJ01000086">
    <property type="protein sequence ID" value="RMJ14396.1"/>
    <property type="molecule type" value="Genomic_DNA"/>
</dbReference>
<dbReference type="InterPro" id="IPR036259">
    <property type="entry name" value="MFS_trans_sf"/>
</dbReference>
<feature type="transmembrane region" description="Helical" evidence="6">
    <location>
        <begin position="226"/>
        <end position="249"/>
    </location>
</feature>
<dbReference type="AlphaFoldDB" id="A0A3M2SA39"/>
<keyword evidence="3 6" id="KW-1133">Transmembrane helix</keyword>
<comment type="subcellular location">
    <subcellularLocation>
        <location evidence="1">Membrane</location>
        <topology evidence="1">Multi-pass membrane protein</topology>
    </subcellularLocation>
</comment>
<dbReference type="PANTHER" id="PTHR23514">
    <property type="entry name" value="BYPASS OF STOP CODON PROTEIN 6"/>
    <property type="match status" value="1"/>
</dbReference>
<dbReference type="PANTHER" id="PTHR23514:SF6">
    <property type="entry name" value="MAJOR FACILITATOR SUPERFAMILY (MFS) PROFILE DOMAIN-CONTAINING PROTEIN"/>
    <property type="match status" value="1"/>
</dbReference>
<feature type="transmembrane region" description="Helical" evidence="6">
    <location>
        <begin position="316"/>
        <end position="339"/>
    </location>
</feature>
<feature type="transmembrane region" description="Helical" evidence="6">
    <location>
        <begin position="168"/>
        <end position="186"/>
    </location>
</feature>
<feature type="domain" description="Major facilitator superfamily (MFS) profile" evidence="7">
    <location>
        <begin position="226"/>
        <end position="410"/>
    </location>
</feature>
<reference evidence="8 9" key="1">
    <citation type="submission" date="2017-06" db="EMBL/GenBank/DDBJ databases">
        <title>Comparative genomic analysis of Ambrosia Fusariam Clade fungi.</title>
        <authorList>
            <person name="Stajich J.E."/>
            <person name="Carrillo J."/>
            <person name="Kijimoto T."/>
            <person name="Eskalen A."/>
            <person name="O'Donnell K."/>
            <person name="Kasson M."/>
        </authorList>
    </citation>
    <scope>NUCLEOTIDE SEQUENCE [LARGE SCALE GENOMIC DNA]</scope>
    <source>
        <strain evidence="8">UCR3666</strain>
    </source>
</reference>
<dbReference type="InterPro" id="IPR011701">
    <property type="entry name" value="MFS"/>
</dbReference>
<dbReference type="OrthoDB" id="413079at2759"/>
<feature type="transmembrane region" description="Helical" evidence="6">
    <location>
        <begin position="291"/>
        <end position="310"/>
    </location>
</feature>
<proteinExistence type="predicted"/>
<feature type="transmembrane region" description="Helical" evidence="6">
    <location>
        <begin position="84"/>
        <end position="101"/>
    </location>
</feature>
<evidence type="ECO:0000259" key="7">
    <source>
        <dbReference type="PROSITE" id="PS50850"/>
    </source>
</evidence>
<feature type="transmembrane region" description="Helical" evidence="6">
    <location>
        <begin position="261"/>
        <end position="279"/>
    </location>
</feature>
<feature type="transmembrane region" description="Helical" evidence="6">
    <location>
        <begin position="351"/>
        <end position="374"/>
    </location>
</feature>
<keyword evidence="9" id="KW-1185">Reference proteome</keyword>
<dbReference type="InterPro" id="IPR020846">
    <property type="entry name" value="MFS_dom"/>
</dbReference>
<evidence type="ECO:0000313" key="8">
    <source>
        <dbReference type="EMBL" id="RMJ14396.1"/>
    </source>
</evidence>